<dbReference type="RefSeq" id="WP_144985027.1">
    <property type="nucleotide sequence ID" value="NZ_CP037920.1"/>
</dbReference>
<dbReference type="PROSITE" id="PS51257">
    <property type="entry name" value="PROKAR_LIPOPROTEIN"/>
    <property type="match status" value="1"/>
</dbReference>
<proteinExistence type="predicted"/>
<protein>
    <recommendedName>
        <fullName evidence="3">Carboxypeptidase regulatory-like domain-containing protein</fullName>
    </recommendedName>
</protein>
<gene>
    <name evidence="1" type="ORF">V144x_20720</name>
</gene>
<organism evidence="1 2">
    <name type="scientific">Gimesia aquarii</name>
    <dbReference type="NCBI Taxonomy" id="2527964"/>
    <lineage>
        <taxon>Bacteria</taxon>
        <taxon>Pseudomonadati</taxon>
        <taxon>Planctomycetota</taxon>
        <taxon>Planctomycetia</taxon>
        <taxon>Planctomycetales</taxon>
        <taxon>Planctomycetaceae</taxon>
        <taxon>Gimesia</taxon>
    </lineage>
</organism>
<sequence>MIRSANFLLIVFMITISGCGGDDAAGSKRTVKTVPASGTLTLDDKPFGPIHIDLLPIEKKGDNVRTAKADVNADGTFVLGTYEEEDGAAPGNYRVVLGNMGENLMEPPPAVQDTQVLVPEGGGDSIKIVLKSAGKDAGAGSLLNPTIKKAK</sequence>
<dbReference type="AlphaFoldDB" id="A0A517VUD3"/>
<evidence type="ECO:0008006" key="3">
    <source>
        <dbReference type="Google" id="ProtNLM"/>
    </source>
</evidence>
<dbReference type="Proteomes" id="UP000318704">
    <property type="component" value="Chromosome"/>
</dbReference>
<accession>A0A517VUD3</accession>
<dbReference type="KEGG" id="gaw:V144x_20720"/>
<evidence type="ECO:0000313" key="2">
    <source>
        <dbReference type="Proteomes" id="UP000318704"/>
    </source>
</evidence>
<reference evidence="1 2" key="1">
    <citation type="submission" date="2019-03" db="EMBL/GenBank/DDBJ databases">
        <title>Deep-cultivation of Planctomycetes and their phenomic and genomic characterization uncovers novel biology.</title>
        <authorList>
            <person name="Wiegand S."/>
            <person name="Jogler M."/>
            <person name="Boedeker C."/>
            <person name="Pinto D."/>
            <person name="Vollmers J."/>
            <person name="Rivas-Marin E."/>
            <person name="Kohn T."/>
            <person name="Peeters S.H."/>
            <person name="Heuer A."/>
            <person name="Rast P."/>
            <person name="Oberbeckmann S."/>
            <person name="Bunk B."/>
            <person name="Jeske O."/>
            <person name="Meyerdierks A."/>
            <person name="Storesund J.E."/>
            <person name="Kallscheuer N."/>
            <person name="Luecker S."/>
            <person name="Lage O.M."/>
            <person name="Pohl T."/>
            <person name="Merkel B.J."/>
            <person name="Hornburger P."/>
            <person name="Mueller R.-W."/>
            <person name="Bruemmer F."/>
            <person name="Labrenz M."/>
            <person name="Spormann A.M."/>
            <person name="Op den Camp H."/>
            <person name="Overmann J."/>
            <person name="Amann R."/>
            <person name="Jetten M.S.M."/>
            <person name="Mascher T."/>
            <person name="Medema M.H."/>
            <person name="Devos D.P."/>
            <person name="Kaster A.-K."/>
            <person name="Ovreas L."/>
            <person name="Rohde M."/>
            <person name="Galperin M.Y."/>
            <person name="Jogler C."/>
        </authorList>
    </citation>
    <scope>NUCLEOTIDE SEQUENCE [LARGE SCALE GENOMIC DNA]</scope>
    <source>
        <strain evidence="1 2">V144</strain>
    </source>
</reference>
<evidence type="ECO:0000313" key="1">
    <source>
        <dbReference type="EMBL" id="QDT96614.1"/>
    </source>
</evidence>
<name>A0A517VUD3_9PLAN</name>
<dbReference type="EMBL" id="CP037920">
    <property type="protein sequence ID" value="QDT96614.1"/>
    <property type="molecule type" value="Genomic_DNA"/>
</dbReference>